<evidence type="ECO:0000256" key="10">
    <source>
        <dbReference type="RuleBase" id="RU363110"/>
    </source>
</evidence>
<evidence type="ECO:0000256" key="1">
    <source>
        <dbReference type="ARBA" id="ARBA00004477"/>
    </source>
</evidence>
<comment type="caution">
    <text evidence="11">The sequence shown here is derived from an EMBL/GenBank/DDBJ whole genome shotgun (WGS) entry which is preliminary data.</text>
</comment>
<feature type="transmembrane region" description="Helical" evidence="10">
    <location>
        <begin position="253"/>
        <end position="272"/>
    </location>
</feature>
<dbReference type="PANTHER" id="PTHR12413">
    <property type="entry name" value="DOLICHYL GLYCOSYLTRANSFERASE"/>
    <property type="match status" value="1"/>
</dbReference>
<comment type="pathway">
    <text evidence="2 10">Protein modification; protein glycosylation.</text>
</comment>
<evidence type="ECO:0000256" key="8">
    <source>
        <dbReference type="ARBA" id="ARBA00022989"/>
    </source>
</evidence>
<feature type="transmembrane region" description="Helical" evidence="10">
    <location>
        <begin position="341"/>
        <end position="359"/>
    </location>
</feature>
<dbReference type="GO" id="GO:0006487">
    <property type="term" value="P:protein N-linked glycosylation"/>
    <property type="evidence" value="ECO:0007669"/>
    <property type="project" value="TreeGrafter"/>
</dbReference>
<feature type="transmembrane region" description="Helical" evidence="10">
    <location>
        <begin position="222"/>
        <end position="241"/>
    </location>
</feature>
<dbReference type="EC" id="2.4.1.-" evidence="10"/>
<keyword evidence="5 10" id="KW-0808">Transferase</keyword>
<keyword evidence="12" id="KW-1185">Reference proteome</keyword>
<proteinExistence type="inferred from homology"/>
<keyword evidence="6 10" id="KW-0812">Transmembrane</keyword>
<evidence type="ECO:0000256" key="6">
    <source>
        <dbReference type="ARBA" id="ARBA00022692"/>
    </source>
</evidence>
<comment type="similarity">
    <text evidence="3 10">Belongs to the ALG6/ALG8 glucosyltransferase family.</text>
</comment>
<evidence type="ECO:0000256" key="7">
    <source>
        <dbReference type="ARBA" id="ARBA00022824"/>
    </source>
</evidence>
<organism evidence="11 12">
    <name type="scientific">Pseudolycoriella hygida</name>
    <dbReference type="NCBI Taxonomy" id="35572"/>
    <lineage>
        <taxon>Eukaryota</taxon>
        <taxon>Metazoa</taxon>
        <taxon>Ecdysozoa</taxon>
        <taxon>Arthropoda</taxon>
        <taxon>Hexapoda</taxon>
        <taxon>Insecta</taxon>
        <taxon>Pterygota</taxon>
        <taxon>Neoptera</taxon>
        <taxon>Endopterygota</taxon>
        <taxon>Diptera</taxon>
        <taxon>Nematocera</taxon>
        <taxon>Sciaroidea</taxon>
        <taxon>Sciaridae</taxon>
        <taxon>Pseudolycoriella</taxon>
    </lineage>
</organism>
<feature type="transmembrane region" description="Helical" evidence="10">
    <location>
        <begin position="379"/>
        <end position="402"/>
    </location>
</feature>
<evidence type="ECO:0000256" key="9">
    <source>
        <dbReference type="ARBA" id="ARBA00023136"/>
    </source>
</evidence>
<evidence type="ECO:0000256" key="4">
    <source>
        <dbReference type="ARBA" id="ARBA00022676"/>
    </source>
</evidence>
<feature type="transmembrane region" description="Helical" evidence="10">
    <location>
        <begin position="20"/>
        <end position="37"/>
    </location>
</feature>
<dbReference type="Pfam" id="PF03155">
    <property type="entry name" value="Alg6_Alg8"/>
    <property type="match status" value="1"/>
</dbReference>
<dbReference type="EMBL" id="WJQU01000003">
    <property type="protein sequence ID" value="KAJ6637147.1"/>
    <property type="molecule type" value="Genomic_DNA"/>
</dbReference>
<gene>
    <name evidence="11" type="primary">xit</name>
    <name evidence="11" type="ORF">Bhyg_09874</name>
</gene>
<feature type="transmembrane region" description="Helical" evidence="10">
    <location>
        <begin position="132"/>
        <end position="152"/>
    </location>
</feature>
<dbReference type="GO" id="GO:0005789">
    <property type="term" value="C:endoplasmic reticulum membrane"/>
    <property type="evidence" value="ECO:0007669"/>
    <property type="project" value="UniProtKB-SubCell"/>
</dbReference>
<keyword evidence="7 10" id="KW-0256">Endoplasmic reticulum</keyword>
<keyword evidence="8 10" id="KW-1133">Transmembrane helix</keyword>
<keyword evidence="9 10" id="KW-0472">Membrane</keyword>
<evidence type="ECO:0000256" key="5">
    <source>
        <dbReference type="ARBA" id="ARBA00022679"/>
    </source>
</evidence>
<sequence>MLEVKNLNYANDMTITFMRLSVIISDIVYAFGVKSCIDVLCSGSLKRNFLTYVLLGNVGLFFVDHIHFQYNGIMFGILLLSISKMCHEKYLQSAFFFAMLLHMKHIFIYVSPAYIVYLLKCYCIRSESPLRSLIKLGSIVIAVTITSFGPFYNQMPQVIARLFPFKRGLCHAYWAPNFWTLYNVMDKAASKVFAVEAEKSAMNTGGLVQEFHHLVLPSIKPITTFILTFLAILPCILKLVFIKFDKQSTHRQFIQSIVLCACTSFMFGWHVHEKAILMVLIPLSLLSTSTKNDATATFFLSLVGSYSLFPLLFNAELTMVKALFLISFITLFYIQSGIRRNLKIYEFIYGCGFIFVFWYEQQLQYIFALNERLPFLPLLITSVYCSIGVTYFWLIYYFSFLFPGESLRRQKIK</sequence>
<accession>A0A9Q0MSD0</accession>
<dbReference type="Proteomes" id="UP001151699">
    <property type="component" value="Chromosome X"/>
</dbReference>
<evidence type="ECO:0000313" key="12">
    <source>
        <dbReference type="Proteomes" id="UP001151699"/>
    </source>
</evidence>
<dbReference type="PANTHER" id="PTHR12413:SF2">
    <property type="entry name" value="DOLICHYL PYROPHOSPHATE GLC1MAN9GLCNAC2 ALPHA-1,3-GLUCOSYLTRANSFERASE-RELATED"/>
    <property type="match status" value="1"/>
</dbReference>
<name>A0A9Q0MSD0_9DIPT</name>
<comment type="subcellular location">
    <subcellularLocation>
        <location evidence="1 10">Endoplasmic reticulum membrane</location>
        <topology evidence="1 10">Multi-pass membrane protein</topology>
    </subcellularLocation>
</comment>
<dbReference type="InterPro" id="IPR004856">
    <property type="entry name" value="Glyco_trans_ALG6/ALG8"/>
</dbReference>
<evidence type="ECO:0000313" key="11">
    <source>
        <dbReference type="EMBL" id="KAJ6637147.1"/>
    </source>
</evidence>
<evidence type="ECO:0000256" key="2">
    <source>
        <dbReference type="ARBA" id="ARBA00004922"/>
    </source>
</evidence>
<reference evidence="11" key="1">
    <citation type="submission" date="2022-07" db="EMBL/GenBank/DDBJ databases">
        <authorList>
            <person name="Trinca V."/>
            <person name="Uliana J.V.C."/>
            <person name="Torres T.T."/>
            <person name="Ward R.J."/>
            <person name="Monesi N."/>
        </authorList>
    </citation>
    <scope>NUCLEOTIDE SEQUENCE</scope>
    <source>
        <strain evidence="11">HSMRA1968</strain>
        <tissue evidence="11">Whole embryos</tissue>
    </source>
</reference>
<feature type="transmembrane region" description="Helical" evidence="10">
    <location>
        <begin position="311"/>
        <end position="334"/>
    </location>
</feature>
<keyword evidence="4 10" id="KW-0328">Glycosyltransferase</keyword>
<dbReference type="OrthoDB" id="1689333at2759"/>
<feature type="transmembrane region" description="Helical" evidence="10">
    <location>
        <begin position="49"/>
        <end position="70"/>
    </location>
</feature>
<dbReference type="AlphaFoldDB" id="A0A9Q0MSD0"/>
<evidence type="ECO:0000256" key="3">
    <source>
        <dbReference type="ARBA" id="ARBA00008715"/>
    </source>
</evidence>
<feature type="transmembrane region" description="Helical" evidence="10">
    <location>
        <begin position="90"/>
        <end position="120"/>
    </location>
</feature>
<protein>
    <recommendedName>
        <fullName evidence="10">Alpha-1,3-glucosyltransferase</fullName>
        <ecNumber evidence="10">2.4.1.-</ecNumber>
    </recommendedName>
</protein>
<dbReference type="GO" id="GO:0042283">
    <property type="term" value="F:dolichyl pyrophosphate Glc1Man9GlcNAc2 alpha-1,3-glucosyltransferase activity"/>
    <property type="evidence" value="ECO:0007669"/>
    <property type="project" value="TreeGrafter"/>
</dbReference>